<feature type="compositionally biased region" description="Basic and acidic residues" evidence="3">
    <location>
        <begin position="847"/>
        <end position="857"/>
    </location>
</feature>
<feature type="region of interest" description="Disordered" evidence="3">
    <location>
        <begin position="1455"/>
        <end position="1486"/>
    </location>
</feature>
<sequence length="1486" mass="165161">MQSTCDWLESLLVVDIDKQNIDALLNSFQLDTALKLCGLDQFTLQSMKAREDEALGLWLIDKAKEAEIEAVSQNLYRGSVIENIALTDAELEEQEFLALFPSCGDSLSENTRQNVRVNRNITSDNMAHVSQLHVDLFSLQKLHQVGIIERAGQLRKQLPGETLGNLIREFPESLDASALVYRICFMNEAQAEIQTLVEISASYNFYQDANLPELKTARHVIMQMRTFLKKALAEWSDQMVSRHLIDRCDASMTSNLKSPVAKVLSALKQRLLHTDDWEMSANHNNSLSQHRQILTKLIVRWQRLELSSWNGLMGRKSGDQPPATSNRTTVVPGQRDQRLHKIGELERHQCPSTQAKRPEDASPIIQYHPELPRRIGEPITPKLRGESSFTHEMKPPDRALPPQSSNRRSDIDARVMVSATGPLSDLGAAFTKFNKIVYSNILIPPVHQANNRVDDIAVSIIATSKELSEIPLPSNLSPPLRNALNSKNPSWSVNKKLKSECPSGNMKPEILQQNGDDLWLKSQPILGNPFDSADIEKAKGTPRLPSRVAVVAFRSSQQLANPWLAVTSEEAHQLGKITERSSILVDSEHLVFPNDLPNPVQEVAHPAHRLSGAFTEVVLGLSFFKTPQKHETKVLTHLLSTHHILEQIGILLNDITAVQDIQLVLRGTLPFLKVYQEIVQSQLANHAQWTRALFKLDYVRCTLMRLSKEGFCQPPETEEGGDGEGDALEAADGNGQVEGLKGEDEGNQERNKDEGDDNAVEMSEDFGGALEDVPDDGAQDDKDDQSEGESETDPEERMEDLDPTDPSALDEKMWGDESGPKETDQVDKTGKDHWEEPSGSSEVVGKGNKEKSDKDSKQIQQENEPETEKMDGDEEPQEMEDHVEDQDGEPNPAGAPMEDHIPDANTLGLPDDIQLEAGEEEKEKDASDDEFEGTGEEDGAKEDAGPDDDAPFDHDMADGQALDSAPQADEGEDQDMEMYNPWKEVTARPDMSTGDGDANPNDDSHDQGQDTASTGQAVAEPTGSHDNIQEQSVEKPDDGKGHATSGVEEGLNQIHTEQRTQVNPLRSLGDTLKEIRQRFDEILNSEVLDQPEPNAGSSDTQPQLEYLQPDDEDQDMQALGPAGEEQVVKLNELKTIEGDSQIDPAAAMNTDEPSQPERHDRLPETQPSQNVEMEEEVNGGTVEAEFREWQAGDFPGSNAEHMWRLYESLTQDLAYALCEQLRLILEPTLATRLKGDCRTGKRLNMKKIIPYIASDYTEDKIWLRRTKPSQREYQILISIDDSRHAFPVDESPSQPATESSRSIGAHVRPSSFSPISIRPMYALVDLNTQKNAVLYLGVQGSKQPLDQSTLEDIQESLCLVWPQLVEDCIEDGIEGPICGVIVNDRHQSLSDSNWHATLRLFDRYNCEIVILHSPMPNGHELQAFYTTSRALANDGKDFARDYPLAMKVSIQGQKESAPPLVGGTSIEENGRIQIADTESPAQVGAH</sequence>
<organism evidence="4 5">
    <name type="scientific">Leucocoprinus birnbaumii</name>
    <dbReference type="NCBI Taxonomy" id="56174"/>
    <lineage>
        <taxon>Eukaryota</taxon>
        <taxon>Fungi</taxon>
        <taxon>Dikarya</taxon>
        <taxon>Basidiomycota</taxon>
        <taxon>Agaricomycotina</taxon>
        <taxon>Agaricomycetes</taxon>
        <taxon>Agaricomycetidae</taxon>
        <taxon>Agaricales</taxon>
        <taxon>Agaricineae</taxon>
        <taxon>Agaricaceae</taxon>
        <taxon>Leucocoprinus</taxon>
    </lineage>
</organism>
<feature type="compositionally biased region" description="Basic and acidic residues" evidence="3">
    <location>
        <begin position="1032"/>
        <end position="1041"/>
    </location>
</feature>
<evidence type="ECO:0000256" key="3">
    <source>
        <dbReference type="SAM" id="MobiDB-lite"/>
    </source>
</evidence>
<feature type="region of interest" description="Disordered" evidence="3">
    <location>
        <begin position="711"/>
        <end position="1068"/>
    </location>
</feature>
<feature type="compositionally biased region" description="Polar residues" evidence="3">
    <location>
        <begin position="1053"/>
        <end position="1064"/>
    </location>
</feature>
<keyword evidence="1" id="KW-0547">Nucleotide-binding</keyword>
<feature type="compositionally biased region" description="Basic and acidic residues" evidence="3">
    <location>
        <begin position="383"/>
        <end position="397"/>
    </location>
</feature>
<feature type="compositionally biased region" description="Acidic residues" evidence="3">
    <location>
        <begin position="716"/>
        <end position="729"/>
    </location>
</feature>
<feature type="region of interest" description="Disordered" evidence="3">
    <location>
        <begin position="1137"/>
        <end position="1176"/>
    </location>
</feature>
<feature type="region of interest" description="Disordered" evidence="3">
    <location>
        <begin position="1286"/>
        <end position="1308"/>
    </location>
</feature>
<feature type="region of interest" description="Disordered" evidence="3">
    <location>
        <begin position="375"/>
        <end position="408"/>
    </location>
</feature>
<protein>
    <submittedName>
        <fullName evidence="4">Uncharacterized protein</fullName>
    </submittedName>
</protein>
<feature type="compositionally biased region" description="Acidic residues" evidence="3">
    <location>
        <begin position="871"/>
        <end position="888"/>
    </location>
</feature>
<dbReference type="GO" id="GO:0005634">
    <property type="term" value="C:nucleus"/>
    <property type="evidence" value="ECO:0007669"/>
    <property type="project" value="TreeGrafter"/>
</dbReference>
<feature type="region of interest" description="Disordered" evidence="3">
    <location>
        <begin position="312"/>
        <end position="333"/>
    </location>
</feature>
<feature type="compositionally biased region" description="Acidic residues" evidence="3">
    <location>
        <begin position="913"/>
        <end position="950"/>
    </location>
</feature>
<dbReference type="GO" id="GO:0030687">
    <property type="term" value="C:preribosome, large subunit precursor"/>
    <property type="evidence" value="ECO:0007669"/>
    <property type="project" value="TreeGrafter"/>
</dbReference>
<dbReference type="GO" id="GO:0000055">
    <property type="term" value="P:ribosomal large subunit export from nucleus"/>
    <property type="evidence" value="ECO:0007669"/>
    <property type="project" value="TreeGrafter"/>
</dbReference>
<accession>A0AAD5VN94</accession>
<comment type="caution">
    <text evidence="4">The sequence shown here is derived from an EMBL/GenBank/DDBJ whole genome shotgun (WGS) entry which is preliminary data.</text>
</comment>
<dbReference type="PANTHER" id="PTHR48103">
    <property type="entry name" value="MIDASIN-RELATED"/>
    <property type="match status" value="1"/>
</dbReference>
<keyword evidence="2" id="KW-0067">ATP-binding</keyword>
<dbReference type="PANTHER" id="PTHR48103:SF2">
    <property type="entry name" value="MIDASIN"/>
    <property type="match status" value="1"/>
</dbReference>
<feature type="compositionally biased region" description="Acidic residues" evidence="3">
    <location>
        <begin position="754"/>
        <end position="764"/>
    </location>
</feature>
<keyword evidence="5" id="KW-1185">Reference proteome</keyword>
<dbReference type="EMBL" id="JANIEX010000623">
    <property type="protein sequence ID" value="KAJ3564860.1"/>
    <property type="molecule type" value="Genomic_DNA"/>
</dbReference>
<feature type="region of interest" description="Disordered" evidence="3">
    <location>
        <begin position="1083"/>
        <end position="1105"/>
    </location>
</feature>
<proteinExistence type="predicted"/>
<evidence type="ECO:0000313" key="5">
    <source>
        <dbReference type="Proteomes" id="UP001213000"/>
    </source>
</evidence>
<evidence type="ECO:0000256" key="1">
    <source>
        <dbReference type="ARBA" id="ARBA00022741"/>
    </source>
</evidence>
<gene>
    <name evidence="4" type="ORF">NP233_g8015</name>
</gene>
<reference evidence="4" key="1">
    <citation type="submission" date="2022-07" db="EMBL/GenBank/DDBJ databases">
        <title>Genome Sequence of Leucocoprinus birnbaumii.</title>
        <authorList>
            <person name="Buettner E."/>
        </authorList>
    </citation>
    <scope>NUCLEOTIDE SEQUENCE</scope>
    <source>
        <strain evidence="4">VT141</strain>
    </source>
</reference>
<evidence type="ECO:0000313" key="4">
    <source>
        <dbReference type="EMBL" id="KAJ3564860.1"/>
    </source>
</evidence>
<feature type="compositionally biased region" description="Basic and acidic residues" evidence="3">
    <location>
        <begin position="809"/>
        <end position="836"/>
    </location>
</feature>
<feature type="compositionally biased region" description="Acidic residues" evidence="3">
    <location>
        <begin position="772"/>
        <end position="803"/>
    </location>
</feature>
<feature type="compositionally biased region" description="Polar residues" evidence="3">
    <location>
        <begin position="322"/>
        <end position="331"/>
    </location>
</feature>
<evidence type="ECO:0000256" key="2">
    <source>
        <dbReference type="ARBA" id="ARBA00022840"/>
    </source>
</evidence>
<feature type="compositionally biased region" description="Basic and acidic residues" evidence="3">
    <location>
        <begin position="740"/>
        <end position="753"/>
    </location>
</feature>
<dbReference type="GO" id="GO:0000027">
    <property type="term" value="P:ribosomal large subunit assembly"/>
    <property type="evidence" value="ECO:0007669"/>
    <property type="project" value="TreeGrafter"/>
</dbReference>
<name>A0AAD5VN94_9AGAR</name>
<dbReference type="GO" id="GO:0005524">
    <property type="term" value="F:ATP binding"/>
    <property type="evidence" value="ECO:0007669"/>
    <property type="project" value="UniProtKB-KW"/>
</dbReference>
<feature type="compositionally biased region" description="Polar residues" evidence="3">
    <location>
        <begin position="1291"/>
        <end position="1302"/>
    </location>
</feature>
<dbReference type="Proteomes" id="UP001213000">
    <property type="component" value="Unassembled WGS sequence"/>
</dbReference>